<comment type="caution">
    <text evidence="1">The sequence shown here is derived from an EMBL/GenBank/DDBJ whole genome shotgun (WGS) entry which is preliminary data.</text>
</comment>
<sequence length="206" mass="22605">MSDRFPPIPQAALTAQQKSVEDILNKELFAHFQDTFTTHNEGGSPVGIFAHFLYFPESVASGFAANYRSLGNIPNLPPQCREIAVLAVGEHFGAPYELYAHARLAKKVGLPNQKIQDILDGKPPLEASEQEVIAWQIARQLVGAGNTFKKGQLSEDLWKRGEAAFGRDGMGALMHFIGFYAYTCIILNAIAATVPEGETIWPIPNH</sequence>
<evidence type="ECO:0000313" key="1">
    <source>
        <dbReference type="EMBL" id="TGJ66113.1"/>
    </source>
</evidence>
<gene>
    <name evidence="1" type="ORF">EYR41_007765</name>
</gene>
<dbReference type="Proteomes" id="UP000297595">
    <property type="component" value="Unassembled WGS sequence"/>
</dbReference>
<protein>
    <submittedName>
        <fullName evidence="1">Uncharacterized protein</fullName>
    </submittedName>
</protein>
<dbReference type="EMBL" id="SOZJ01000005">
    <property type="protein sequence ID" value="TGJ66113.1"/>
    <property type="molecule type" value="Genomic_DNA"/>
</dbReference>
<reference evidence="1 2" key="1">
    <citation type="submission" date="2019-03" db="EMBL/GenBank/DDBJ databases">
        <title>Nematode-trapping fungi genome.</title>
        <authorList>
            <person name="Vidal-Diez De Ulzurrun G."/>
        </authorList>
    </citation>
    <scope>NUCLEOTIDE SEQUENCE [LARGE SCALE GENOMIC DNA]</scope>
    <source>
        <strain evidence="1 2">TWF154</strain>
    </source>
</reference>
<dbReference type="SUPFAM" id="SSF69118">
    <property type="entry name" value="AhpD-like"/>
    <property type="match status" value="1"/>
</dbReference>
<evidence type="ECO:0000313" key="2">
    <source>
        <dbReference type="Proteomes" id="UP000297595"/>
    </source>
</evidence>
<dbReference type="PANTHER" id="PTHR34846">
    <property type="entry name" value="4-CARBOXYMUCONOLACTONE DECARBOXYLASE FAMILY PROTEIN (AFU_ORTHOLOGUE AFUA_6G11590)"/>
    <property type="match status" value="1"/>
</dbReference>
<proteinExistence type="predicted"/>
<dbReference type="InterPro" id="IPR029032">
    <property type="entry name" value="AhpD-like"/>
</dbReference>
<organism evidence="1 2">
    <name type="scientific">Orbilia oligospora</name>
    <name type="common">Nematode-trapping fungus</name>
    <name type="synonym">Arthrobotrys oligospora</name>
    <dbReference type="NCBI Taxonomy" id="2813651"/>
    <lineage>
        <taxon>Eukaryota</taxon>
        <taxon>Fungi</taxon>
        <taxon>Dikarya</taxon>
        <taxon>Ascomycota</taxon>
        <taxon>Pezizomycotina</taxon>
        <taxon>Orbiliomycetes</taxon>
        <taxon>Orbiliales</taxon>
        <taxon>Orbiliaceae</taxon>
        <taxon>Orbilia</taxon>
    </lineage>
</organism>
<dbReference type="AlphaFoldDB" id="A0A7C8P4A0"/>
<dbReference type="PANTHER" id="PTHR34846:SF11">
    <property type="entry name" value="4-CARBOXYMUCONOLACTONE DECARBOXYLASE FAMILY PROTEIN (AFU_ORTHOLOGUE AFUA_6G11590)"/>
    <property type="match status" value="1"/>
</dbReference>
<dbReference type="OrthoDB" id="2567457at2759"/>
<dbReference type="Gene3D" id="1.20.1290.10">
    <property type="entry name" value="AhpD-like"/>
    <property type="match status" value="1"/>
</dbReference>
<accession>A0A7C8P4A0</accession>
<name>A0A7C8P4A0_ORBOL</name>